<evidence type="ECO:0000259" key="6">
    <source>
        <dbReference type="PROSITE" id="PS50923"/>
    </source>
</evidence>
<dbReference type="PROSITE" id="PS50923">
    <property type="entry name" value="SUSHI"/>
    <property type="match status" value="11"/>
</dbReference>
<feature type="disulfide bond" evidence="3">
    <location>
        <begin position="632"/>
        <end position="675"/>
    </location>
</feature>
<dbReference type="PANTHER" id="PTHR45656">
    <property type="entry name" value="PROTEIN CBR-CLEC-78"/>
    <property type="match status" value="1"/>
</dbReference>
<feature type="domain" description="Sushi" evidence="6">
    <location>
        <begin position="91"/>
        <end position="147"/>
    </location>
</feature>
<feature type="domain" description="Sushi" evidence="6">
    <location>
        <begin position="148"/>
        <end position="208"/>
    </location>
</feature>
<evidence type="ECO:0000313" key="7">
    <source>
        <dbReference type="EMBL" id="KAF3690190.1"/>
    </source>
</evidence>
<feature type="disulfide bond" evidence="3">
    <location>
        <begin position="543"/>
        <end position="570"/>
    </location>
</feature>
<feature type="domain" description="Sushi" evidence="6">
    <location>
        <begin position="630"/>
        <end position="690"/>
    </location>
</feature>
<feature type="domain" description="Sushi" evidence="6">
    <location>
        <begin position="511"/>
        <end position="572"/>
    </location>
</feature>
<evidence type="ECO:0000256" key="1">
    <source>
        <dbReference type="ARBA" id="ARBA00022737"/>
    </source>
</evidence>
<protein>
    <submittedName>
        <fullName evidence="7">Sushi, von Willebrand factor type A, EGF and pentraxin domain-containing protein 1</fullName>
    </submittedName>
</protein>
<keyword evidence="1" id="KW-0677">Repeat</keyword>
<gene>
    <name evidence="7" type="ORF">EXN66_Car005862</name>
</gene>
<feature type="disulfide bond" evidence="3">
    <location>
        <begin position="302"/>
        <end position="329"/>
    </location>
</feature>
<feature type="disulfide bond" evidence="3">
    <location>
        <begin position="61"/>
        <end position="88"/>
    </location>
</feature>
<dbReference type="SMART" id="SM00032">
    <property type="entry name" value="CCP"/>
    <property type="match status" value="11"/>
</dbReference>
<sequence length="749" mass="82921">MDVLLDTCGCPRARYLLLIYIFVLKAAADCPKPEGSTNTVLTDEALLLNAFPEGTKVSFECANGHDKEKGSEFITCIDGKWSELDLTCKRKDCGQPEPQPNMRFDISAGTLFGDQIRAICDKGYEIRGPSYMTCYNSGWSRKPRCEMVTCEKPTEVINGSCSWNSKDDPQYGEKLHFSCNEGYTLVGKPSIVCIETGEYDSPPPKCEVVTCEKPTEVINGRSSWNSEDDPQYGEIINFSCNEGYTLVGKSSIVCSETGDYDSQPPKCEADCPKPEGSTNTVLTDEALLLNAFPEGTKVSFECANGHDKEKGSEFITCIDGKWSELDLTCKRKDCGQPEPQPNMRFDISAGTLFGDQIRAICDKGYEIRGPSYVTCYNSGWGKKPRCEMVTCEKPTEVINGRSSWNSEDDPKYGEIINFSCNEGYTLVGKATIVCSKTGEYDSPPPKCEVVTCEKPTEVINGRSSWNSEDDPQYGEIINFSCNEGYTLVGNATIVCSETGEYDSQPPKCEADCPKPEGSTNTVLTDEALLLNAFPEGTKVSFECANGYVKEKGSEFITCIDGKWSEPDLTCKRKDCGQPEPQPNMRFDISAGTLFGDQIRAICDKGYELKGPRYMSCYNSGWGRKPRCEMVTCEKPTEVINGSCSWNSEDDPQYREIINFSCNEGYTLVGKSSIVCSETGEYDSPPPKCEEQTEEAEYNKNIASLMVVVGVIFVAVTVCGTGVIFHRLKKRGSYDIKEDLKRELLPFQNL</sequence>
<feature type="chain" id="PRO_5026247335" evidence="5">
    <location>
        <begin position="29"/>
        <end position="749"/>
    </location>
</feature>
<evidence type="ECO:0000256" key="3">
    <source>
        <dbReference type="PROSITE-ProRule" id="PRU00302"/>
    </source>
</evidence>
<feature type="domain" description="Sushi" evidence="6">
    <location>
        <begin position="573"/>
        <end position="629"/>
    </location>
</feature>
<reference evidence="8" key="2">
    <citation type="submission" date="2019-02" db="EMBL/GenBank/DDBJ databases">
        <title>Opniocepnalus argus Var Kimnra genome.</title>
        <authorList>
            <person name="Zhou C."/>
            <person name="Xiao S."/>
        </authorList>
    </citation>
    <scope>NUCLEOTIDE SEQUENCE [LARGE SCALE GENOMIC DNA]</scope>
</reference>
<feature type="domain" description="Sushi" evidence="6">
    <location>
        <begin position="389"/>
        <end position="449"/>
    </location>
</feature>
<proteinExistence type="predicted"/>
<evidence type="ECO:0000256" key="4">
    <source>
        <dbReference type="SAM" id="Phobius"/>
    </source>
</evidence>
<keyword evidence="5" id="KW-0732">Signal</keyword>
<feature type="disulfide bond" evidence="3">
    <location>
        <begin position="391"/>
        <end position="434"/>
    </location>
</feature>
<dbReference type="Pfam" id="PF00084">
    <property type="entry name" value="Sushi"/>
    <property type="match status" value="11"/>
</dbReference>
<dbReference type="AlphaFoldDB" id="A0A6G1PIR2"/>
<feature type="disulfide bond" evidence="3">
    <location>
        <begin position="150"/>
        <end position="193"/>
    </location>
</feature>
<feature type="domain" description="Sushi" evidence="6">
    <location>
        <begin position="28"/>
        <end position="90"/>
    </location>
</feature>
<evidence type="ECO:0000313" key="8">
    <source>
        <dbReference type="Proteomes" id="UP000503349"/>
    </source>
</evidence>
<comment type="caution">
    <text evidence="3">Lacks conserved residue(s) required for the propagation of feature annotation.</text>
</comment>
<dbReference type="EMBL" id="CM015716">
    <property type="protein sequence ID" value="KAF3690190.1"/>
    <property type="molecule type" value="Genomic_DNA"/>
</dbReference>
<feature type="disulfide bond" evidence="3">
    <location>
        <begin position="420"/>
        <end position="447"/>
    </location>
</feature>
<feature type="signal peptide" evidence="5">
    <location>
        <begin position="1"/>
        <end position="28"/>
    </location>
</feature>
<keyword evidence="3" id="KW-0768">Sushi</keyword>
<feature type="domain" description="Sushi" evidence="6">
    <location>
        <begin position="450"/>
        <end position="510"/>
    </location>
</feature>
<feature type="transmembrane region" description="Helical" evidence="4">
    <location>
        <begin position="701"/>
        <end position="724"/>
    </location>
</feature>
<dbReference type="CDD" id="cd00033">
    <property type="entry name" value="CCP"/>
    <property type="match status" value="11"/>
</dbReference>
<dbReference type="PANTHER" id="PTHR45656:SF15">
    <property type="entry name" value="SUSHI DOMAIN-CONTAINING PROTEIN"/>
    <property type="match status" value="1"/>
</dbReference>
<feature type="domain" description="Sushi" evidence="6">
    <location>
        <begin position="209"/>
        <end position="269"/>
    </location>
</feature>
<organism evidence="7 8">
    <name type="scientific">Channa argus</name>
    <name type="common">Northern snakehead</name>
    <name type="synonym">Ophicephalus argus</name>
    <dbReference type="NCBI Taxonomy" id="215402"/>
    <lineage>
        <taxon>Eukaryota</taxon>
        <taxon>Metazoa</taxon>
        <taxon>Chordata</taxon>
        <taxon>Craniata</taxon>
        <taxon>Vertebrata</taxon>
        <taxon>Euteleostomi</taxon>
        <taxon>Actinopterygii</taxon>
        <taxon>Neopterygii</taxon>
        <taxon>Teleostei</taxon>
        <taxon>Neoteleostei</taxon>
        <taxon>Acanthomorphata</taxon>
        <taxon>Anabantaria</taxon>
        <taxon>Anabantiformes</taxon>
        <taxon>Channoidei</taxon>
        <taxon>Channidae</taxon>
        <taxon>Channa</taxon>
    </lineage>
</organism>
<feature type="disulfide bond" evidence="3">
    <location>
        <begin position="661"/>
        <end position="688"/>
    </location>
</feature>
<keyword evidence="4" id="KW-0472">Membrane</keyword>
<reference evidence="7 8" key="1">
    <citation type="submission" date="2019-02" db="EMBL/GenBank/DDBJ databases">
        <title>Opniocepnalus argus genome.</title>
        <authorList>
            <person name="Zhou C."/>
            <person name="Xiao S."/>
        </authorList>
    </citation>
    <scope>NUCLEOTIDE SEQUENCE [LARGE SCALE GENOMIC DNA]</scope>
    <source>
        <strain evidence="7">OARG1902GOOAL</strain>
        <tissue evidence="7">Muscle</tissue>
    </source>
</reference>
<feature type="disulfide bond" evidence="3">
    <location>
        <begin position="211"/>
        <end position="254"/>
    </location>
</feature>
<dbReference type="Gene3D" id="2.10.70.10">
    <property type="entry name" value="Complement Module, domain 1"/>
    <property type="match status" value="11"/>
</dbReference>
<feature type="domain" description="Sushi" evidence="6">
    <location>
        <begin position="332"/>
        <end position="388"/>
    </location>
</feature>
<dbReference type="InterPro" id="IPR051277">
    <property type="entry name" value="SEZ6_CSMD_C4BPB_Regulators"/>
</dbReference>
<feature type="disulfide bond" evidence="3">
    <location>
        <begin position="179"/>
        <end position="206"/>
    </location>
</feature>
<feature type="disulfide bond" evidence="3">
    <location>
        <begin position="240"/>
        <end position="267"/>
    </location>
</feature>
<accession>A0A6G1PIR2</accession>
<evidence type="ECO:0000256" key="5">
    <source>
        <dbReference type="SAM" id="SignalP"/>
    </source>
</evidence>
<keyword evidence="4" id="KW-1133">Transmembrane helix</keyword>
<dbReference type="Proteomes" id="UP000503349">
    <property type="component" value="Chromosome 5"/>
</dbReference>
<dbReference type="InterPro" id="IPR035976">
    <property type="entry name" value="Sushi/SCR/CCP_sf"/>
</dbReference>
<evidence type="ECO:0000256" key="2">
    <source>
        <dbReference type="ARBA" id="ARBA00023157"/>
    </source>
</evidence>
<dbReference type="InterPro" id="IPR000436">
    <property type="entry name" value="Sushi_SCR_CCP_dom"/>
</dbReference>
<feature type="disulfide bond" evidence="3">
    <location>
        <begin position="481"/>
        <end position="508"/>
    </location>
</feature>
<keyword evidence="2 3" id="KW-1015">Disulfide bond</keyword>
<dbReference type="SUPFAM" id="SSF57535">
    <property type="entry name" value="Complement control module/SCR domain"/>
    <property type="match status" value="11"/>
</dbReference>
<feature type="domain" description="Sushi" evidence="6">
    <location>
        <begin position="270"/>
        <end position="331"/>
    </location>
</feature>
<name>A0A6G1PIR2_CHAAH</name>
<feature type="disulfide bond" evidence="3">
    <location>
        <begin position="452"/>
        <end position="495"/>
    </location>
</feature>
<keyword evidence="8" id="KW-1185">Reference proteome</keyword>
<keyword evidence="4" id="KW-0812">Transmembrane</keyword>